<proteinExistence type="predicted"/>
<comment type="caution">
    <text evidence="1">The sequence shown here is derived from an EMBL/GenBank/DDBJ whole genome shotgun (WGS) entry which is preliminary data.</text>
</comment>
<dbReference type="InterPro" id="IPR036514">
    <property type="entry name" value="SGNH_hydro_sf"/>
</dbReference>
<dbReference type="Gene3D" id="3.40.50.1110">
    <property type="entry name" value="SGNH hydrolase"/>
    <property type="match status" value="1"/>
</dbReference>
<evidence type="ECO:0000313" key="1">
    <source>
        <dbReference type="EMBL" id="PWK84991.1"/>
    </source>
</evidence>
<dbReference type="EMBL" id="QGHB01000007">
    <property type="protein sequence ID" value="PWK84991.1"/>
    <property type="molecule type" value="Genomic_DNA"/>
</dbReference>
<reference evidence="1 2" key="1">
    <citation type="submission" date="2018-05" db="EMBL/GenBank/DDBJ databases">
        <title>Genomic Encyclopedia of Type Strains, Phase IV (KMG-IV): sequencing the most valuable type-strain genomes for metagenomic binning, comparative biology and taxonomic classification.</title>
        <authorList>
            <person name="Goeker M."/>
        </authorList>
    </citation>
    <scope>NUCLEOTIDE SEQUENCE [LARGE SCALE GENOMIC DNA]</scope>
    <source>
        <strain evidence="1 2">DSM 45480</strain>
    </source>
</reference>
<name>A0A316HXV2_9PSEU</name>
<protein>
    <submittedName>
        <fullName evidence="1">Putative enzyme involved in methoxymalonyl-ACP biosynthesis</fullName>
    </submittedName>
</protein>
<dbReference type="RefSeq" id="WP_109638483.1">
    <property type="nucleotide sequence ID" value="NZ_QGHB01000007.1"/>
</dbReference>
<organism evidence="1 2">
    <name type="scientific">Lentzea atacamensis</name>
    <dbReference type="NCBI Taxonomy" id="531938"/>
    <lineage>
        <taxon>Bacteria</taxon>
        <taxon>Bacillati</taxon>
        <taxon>Actinomycetota</taxon>
        <taxon>Actinomycetes</taxon>
        <taxon>Pseudonocardiales</taxon>
        <taxon>Pseudonocardiaceae</taxon>
        <taxon>Lentzea</taxon>
    </lineage>
</organism>
<evidence type="ECO:0000313" key="2">
    <source>
        <dbReference type="Proteomes" id="UP000246005"/>
    </source>
</evidence>
<gene>
    <name evidence="1" type="ORF">C8D88_107198</name>
</gene>
<accession>A0A316HXV2</accession>
<sequence>MSDDLAAVRTRWQEIARTGERPVISIGLLASYTIDPVLPYLGVALHDAGLPASCHTGPYNQIVQQCLDDSSPKTDVLVVAPRFEELGDDLMTAVDAALSAARRRGSFLVIVLPAVPEERAYGHLDDGRAAGTAATAHAVREEVRALLADRPDAWVVDAEQAVRAVGTSKAHHAAMFKFAKIPYTEAVFHELAAQLAGVLRAVYGATPRVVVLDGDSLQGMKNPGEFDGQLKQIHASGARLALRAGPENVDALWEKLSAELPVFTTELVDASVTDCRPVQEQLAALAGDMGVPTESAVLLSWPVDLRRSGLLDRLPAFETAPRRDRQQVERTVSLADFVAGLNVEVDLQPVGPDSAAKVVEVVSRAKDFTLGTEQLDLTEPGREVFAVRVRDRFGDYGISGAVAISGEGVVDVFSLSCVVLGKGVQDLVLRQLPGAAVFRYRKTPHNQITAAFLKDAGVVVEEIS</sequence>
<dbReference type="Proteomes" id="UP000246005">
    <property type="component" value="Unassembled WGS sequence"/>
</dbReference>
<dbReference type="AlphaFoldDB" id="A0A316HXV2"/>